<reference evidence="1 2" key="1">
    <citation type="submission" date="2022-12" db="EMBL/GenBank/DDBJ databases">
        <title>Genomic features and morphological characterization of a novel Knufia sp. strain isolated from spacecraft assembly facility.</title>
        <authorList>
            <person name="Teixeira M."/>
            <person name="Chander A.M."/>
            <person name="Stajich J.E."/>
            <person name="Venkateswaran K."/>
        </authorList>
    </citation>
    <scope>NUCLEOTIDE SEQUENCE [LARGE SCALE GENOMIC DNA]</scope>
    <source>
        <strain evidence="1 2">FJI-L2-BK-P2</strain>
    </source>
</reference>
<comment type="caution">
    <text evidence="1">The sequence shown here is derived from an EMBL/GenBank/DDBJ whole genome shotgun (WGS) entry which is preliminary data.</text>
</comment>
<evidence type="ECO:0000313" key="1">
    <source>
        <dbReference type="EMBL" id="KAK5957332.1"/>
    </source>
</evidence>
<name>A0AAN8I6V3_9EURO</name>
<dbReference type="AlphaFoldDB" id="A0AAN8I6V3"/>
<evidence type="ECO:0000313" key="2">
    <source>
        <dbReference type="Proteomes" id="UP001316803"/>
    </source>
</evidence>
<accession>A0AAN8I6V3</accession>
<organism evidence="1 2">
    <name type="scientific">Knufia fluminis</name>
    <dbReference type="NCBI Taxonomy" id="191047"/>
    <lineage>
        <taxon>Eukaryota</taxon>
        <taxon>Fungi</taxon>
        <taxon>Dikarya</taxon>
        <taxon>Ascomycota</taxon>
        <taxon>Pezizomycotina</taxon>
        <taxon>Eurotiomycetes</taxon>
        <taxon>Chaetothyriomycetidae</taxon>
        <taxon>Chaetothyriales</taxon>
        <taxon>Trichomeriaceae</taxon>
        <taxon>Knufia</taxon>
    </lineage>
</organism>
<keyword evidence="2" id="KW-1185">Reference proteome</keyword>
<dbReference type="Proteomes" id="UP001316803">
    <property type="component" value="Unassembled WGS sequence"/>
</dbReference>
<sequence length="220" mass="24716">MESKRKQNLAAAIIATNTNNTAALDELDAWFLRVPMQKALQYIKDLGSMGTEGEEAAHAMMRRTYQKHQDGTVSGHRVPFHTIIFGDLETAKDRALLSMRTVAINPDPAIADYFETKYGDASNEWWKTMGIFYSAMWGTYRGDVTFERMKRNLNIAVATRMLHGGDGANEGFEIQLTDLELAATTTLSNVECEVKDYPPEVLRRAGCKLGEDGWLQQDSR</sequence>
<protein>
    <submittedName>
        <fullName evidence="1">Uncharacterized protein</fullName>
    </submittedName>
</protein>
<dbReference type="EMBL" id="JAKLMC020000003">
    <property type="protein sequence ID" value="KAK5957332.1"/>
    <property type="molecule type" value="Genomic_DNA"/>
</dbReference>
<gene>
    <name evidence="1" type="ORF">OHC33_001705</name>
</gene>
<proteinExistence type="predicted"/>